<keyword evidence="2" id="KW-0378">Hydrolase</keyword>
<dbReference type="Pfam" id="PF00961">
    <property type="entry name" value="LAGLIDADG_1"/>
    <property type="match status" value="2"/>
</dbReference>
<protein>
    <submittedName>
        <fullName evidence="2">LAGLIDADG endonuclease</fullName>
    </submittedName>
</protein>
<feature type="domain" description="Homing endonuclease LAGLIDADG" evidence="1">
    <location>
        <begin position="260"/>
        <end position="350"/>
    </location>
</feature>
<accession>A0A6H0B8K8</accession>
<organism evidence="2">
    <name type="scientific">Metarhizium rileyi (strain RCEF 4871)</name>
    <name type="common">Nomuraea rileyi</name>
    <dbReference type="NCBI Taxonomy" id="1649241"/>
    <lineage>
        <taxon>Eukaryota</taxon>
        <taxon>Fungi</taxon>
        <taxon>Dikarya</taxon>
        <taxon>Ascomycota</taxon>
        <taxon>Pezizomycotina</taxon>
        <taxon>Sordariomycetes</taxon>
        <taxon>Hypocreomycetidae</taxon>
        <taxon>Hypocreales</taxon>
        <taxon>Clavicipitaceae</taxon>
        <taxon>Metarhizium</taxon>
    </lineage>
</organism>
<dbReference type="Gene3D" id="3.10.28.10">
    <property type="entry name" value="Homing endonucleases"/>
    <property type="match status" value="2"/>
</dbReference>
<dbReference type="InterPro" id="IPR027434">
    <property type="entry name" value="Homing_endonucl"/>
</dbReference>
<geneLocation type="mitochondrion" evidence="2"/>
<dbReference type="EMBL" id="MT107156">
    <property type="protein sequence ID" value="QIS49092.1"/>
    <property type="molecule type" value="Genomic_DNA"/>
</dbReference>
<dbReference type="InterPro" id="IPR004860">
    <property type="entry name" value="LAGLIDADG_dom"/>
</dbReference>
<keyword evidence="2" id="KW-0496">Mitochondrion</keyword>
<dbReference type="PANTHER" id="PTHR37520:SF1">
    <property type="entry name" value="INTRON-ENCODED DNA ENDONUCLEASE AI2A-RELATED"/>
    <property type="match status" value="1"/>
</dbReference>
<dbReference type="GeneID" id="54603123"/>
<keyword evidence="2" id="KW-0540">Nuclease</keyword>
<evidence type="ECO:0000259" key="1">
    <source>
        <dbReference type="Pfam" id="PF00961"/>
    </source>
</evidence>
<dbReference type="SUPFAM" id="SSF55608">
    <property type="entry name" value="Homing endonucleases"/>
    <property type="match status" value="2"/>
</dbReference>
<dbReference type="GO" id="GO:0004519">
    <property type="term" value="F:endonuclease activity"/>
    <property type="evidence" value="ECO:0007669"/>
    <property type="project" value="UniProtKB-KW"/>
</dbReference>
<keyword evidence="2" id="KW-0255">Endonuclease</keyword>
<name>A0A6H0B8K8_METRR</name>
<evidence type="ECO:0000313" key="2">
    <source>
        <dbReference type="EMBL" id="QIS49092.1"/>
    </source>
</evidence>
<proteinExistence type="predicted"/>
<dbReference type="AlphaFoldDB" id="A0A6H0B8K8"/>
<feature type="domain" description="Homing endonuclease LAGLIDADG" evidence="1">
    <location>
        <begin position="154"/>
        <end position="221"/>
    </location>
</feature>
<dbReference type="RefSeq" id="YP_009763314.1">
    <property type="nucleotide sequence ID" value="NC_047289.1"/>
</dbReference>
<dbReference type="PANTHER" id="PTHR37520">
    <property type="entry name" value="INTRON-ENCODED DNA ENDONUCLEASE AI2A-RELATED"/>
    <property type="match status" value="1"/>
</dbReference>
<gene>
    <name evidence="2" type="primary">orf380</name>
</gene>
<sequence length="379" mass="44606">MAREYTFYSSMFRHQTICVEAISNIINIANSQITKARDYLYNNHCNFKFFNSSTIIRLHSGLIRWRFEIISKWVGISEAIRLILVFIKLKLINLMSKLFIFEQHIFINKIWAKSPLIKNRYSLVFSRNISTNINTNSLYNKKIASENLAFKQWLAGLIDGDGYFLLSKNGYNSCEITMDTRDKKVLYLIQHRYGGSVKQISNAYAFKYKLRNKAGLIALINDVNGLIRNPARLLQMNKLCVKFNIELKYANNLTFNDGWLSGFIDSDGSVYYSESSGQVFLSISQKNKYLLEPLIHIYGGRVDITSPKIEAFKYVIYRKAELFNLIENYFSKYPLRTEKMKRVNLIKQFYLMRLSKKNNDVVKFNEWVKFKDKWEKFED</sequence>
<reference evidence="2" key="1">
    <citation type="journal article" date="2020" name="Mitochondrial DNA Part B Resour">
        <title>Complete mitogenome of the entomopathogenic fungus Metarhizium rileyi.</title>
        <authorList>
            <person name="Zhang S."/>
            <person name="Ren L.-Y."/>
            <person name="Zhang Y.-J."/>
        </authorList>
    </citation>
    <scope>NUCLEOTIDE SEQUENCE</scope>
    <source>
        <strain evidence="2">RCEF 4871</strain>
    </source>
</reference>